<gene>
    <name evidence="3" type="ORF">HDA42_000775</name>
</gene>
<name>A0A7W3RJ18_STRMR</name>
<dbReference type="SUPFAM" id="SSF51735">
    <property type="entry name" value="NAD(P)-binding Rossmann-fold domains"/>
    <property type="match status" value="1"/>
</dbReference>
<organism evidence="3 4">
    <name type="scientific">Streptomyces murinus</name>
    <dbReference type="NCBI Taxonomy" id="33900"/>
    <lineage>
        <taxon>Bacteria</taxon>
        <taxon>Bacillati</taxon>
        <taxon>Actinomycetota</taxon>
        <taxon>Actinomycetes</taxon>
        <taxon>Kitasatosporales</taxon>
        <taxon>Streptomycetaceae</taxon>
        <taxon>Streptomyces</taxon>
    </lineage>
</organism>
<dbReference type="Gene3D" id="3.40.50.720">
    <property type="entry name" value="NAD(P)-binding Rossmann-like Domain"/>
    <property type="match status" value="1"/>
</dbReference>
<dbReference type="InterPro" id="IPR036291">
    <property type="entry name" value="NAD(P)-bd_dom_sf"/>
</dbReference>
<dbReference type="EMBL" id="JACJIJ010000002">
    <property type="protein sequence ID" value="MBA9051597.1"/>
    <property type="molecule type" value="Genomic_DNA"/>
</dbReference>
<dbReference type="AlphaFoldDB" id="A0A7W3RJ18"/>
<reference evidence="3 4" key="1">
    <citation type="submission" date="2020-08" db="EMBL/GenBank/DDBJ databases">
        <title>Sequencing the genomes of 1000 actinobacteria strains.</title>
        <authorList>
            <person name="Klenk H.-P."/>
        </authorList>
    </citation>
    <scope>NUCLEOTIDE SEQUENCE [LARGE SCALE GENOMIC DNA]</scope>
    <source>
        <strain evidence="3 4">DSM 41827</strain>
    </source>
</reference>
<protein>
    <submittedName>
        <fullName evidence="3">Nucleoside-diphosphate-sugar epimerase</fullName>
    </submittedName>
</protein>
<evidence type="ECO:0000259" key="2">
    <source>
        <dbReference type="Pfam" id="PF01370"/>
    </source>
</evidence>
<dbReference type="PANTHER" id="PTHR43000">
    <property type="entry name" value="DTDP-D-GLUCOSE 4,6-DEHYDRATASE-RELATED"/>
    <property type="match status" value="1"/>
</dbReference>
<dbReference type="Proteomes" id="UP000577386">
    <property type="component" value="Unassembled WGS sequence"/>
</dbReference>
<sequence>MRILVLGGTGYLGRRVTEQVRALPGAHLLTGGRTGAEYAVDLAADRPERLAKTLAAAAPDAVVNCAGATGGDPVTLAEVNARGPAVLCAALREAAPAARLVHLGSAAEYGPGTPCAAVTESAPACPVTPYGATKLAGTLAVTAAALDAVVLRIGNPVGPGAPAASLPGRMAALLRAAGSDPGAVLRLGDLSAYRDFVDVRDVARAVALAVTAPGPLPPVLNIGGGGAVPVRELVHGLARLAGFQGRLVEDGSGSARSAQVSWQCSDIGAAARALGWRPAHGLDDALAALWAATP</sequence>
<evidence type="ECO:0000313" key="4">
    <source>
        <dbReference type="Proteomes" id="UP000577386"/>
    </source>
</evidence>
<dbReference type="InterPro" id="IPR001509">
    <property type="entry name" value="Epimerase_deHydtase"/>
</dbReference>
<evidence type="ECO:0000313" key="3">
    <source>
        <dbReference type="EMBL" id="MBA9051597.1"/>
    </source>
</evidence>
<dbReference type="Pfam" id="PF01370">
    <property type="entry name" value="Epimerase"/>
    <property type="match status" value="1"/>
</dbReference>
<feature type="domain" description="NAD-dependent epimerase/dehydratase" evidence="2">
    <location>
        <begin position="3"/>
        <end position="223"/>
    </location>
</feature>
<comment type="caution">
    <text evidence="3">The sequence shown here is derived from an EMBL/GenBank/DDBJ whole genome shotgun (WGS) entry which is preliminary data.</text>
</comment>
<dbReference type="RefSeq" id="WP_182774797.1">
    <property type="nucleotide sequence ID" value="NZ_BAAAHW010000002.1"/>
</dbReference>
<keyword evidence="4" id="KW-1185">Reference proteome</keyword>
<proteinExistence type="inferred from homology"/>
<dbReference type="GeneID" id="93979311"/>
<evidence type="ECO:0000256" key="1">
    <source>
        <dbReference type="ARBA" id="ARBA00007637"/>
    </source>
</evidence>
<accession>A0A7W3RJ18</accession>
<comment type="similarity">
    <text evidence="1">Belongs to the NAD(P)-dependent epimerase/dehydratase family.</text>
</comment>